<keyword evidence="3" id="KW-0539">Nucleus</keyword>
<dbReference type="OrthoDB" id="6247875at2759"/>
<keyword evidence="7" id="KW-1185">Reference proteome</keyword>
<dbReference type="GO" id="GO:0000978">
    <property type="term" value="F:RNA polymerase II cis-regulatory region sequence-specific DNA binding"/>
    <property type="evidence" value="ECO:0007669"/>
    <property type="project" value="TreeGrafter"/>
</dbReference>
<feature type="region of interest" description="Disordered" evidence="4">
    <location>
        <begin position="59"/>
        <end position="123"/>
    </location>
</feature>
<feature type="compositionally biased region" description="Basic residues" evidence="4">
    <location>
        <begin position="208"/>
        <end position="217"/>
    </location>
</feature>
<feature type="compositionally biased region" description="Basic and acidic residues" evidence="4">
    <location>
        <begin position="109"/>
        <end position="123"/>
    </location>
</feature>
<dbReference type="SMART" id="SM00398">
    <property type="entry name" value="HMG"/>
    <property type="match status" value="1"/>
</dbReference>
<feature type="DNA-binding region" description="HMG box" evidence="3">
    <location>
        <begin position="122"/>
        <end position="200"/>
    </location>
</feature>
<dbReference type="GeneID" id="36322687"/>
<dbReference type="GO" id="GO:0030154">
    <property type="term" value="P:cell differentiation"/>
    <property type="evidence" value="ECO:0007669"/>
    <property type="project" value="TreeGrafter"/>
</dbReference>
<dbReference type="Proteomes" id="UP000194127">
    <property type="component" value="Unassembled WGS sequence"/>
</dbReference>
<sequence>MPAYRTRETSFRTLEVATDAPLPPTVAIISPTPRAFTFPINAIPDARFVSPSSSPFEPDLKFACTPPPARALSPTSSIGSTDASSIFSTPSARSSQASHKRRRSTASDIGERRPKKGDDDYIKRPENAFILFRRKCCEDRQAQDETDDGSAGPVKKQRQADLSKTISQQWKSLAAEERHYWEELAKEKKKEHEAMYPNYVYRPQRLKDKSKARKGKGRKEGEQETDAESGISFVIPVPSPPRSLSRDSLPLDASARGRRAVSAPTPPPQYQTIQLPSVYMPSCPTSPSLNPSLMPRISRRSPHIPPPGNDSLTHFEYLPNDSLFPPYQHQHSAFEHSPQADQLFQMFQLEQSTLSGQSGAPLLHPLSIPRDSSSMPSSLVSPAESIASNHFLSPVSPASTQGGPYTPAESLSMMSLSLANNTSCGQPMDAMSDHSSGPLAFSMWPQESLWPDDAMIPDDFDLNSIPPIELGISQFDGEMHQLAALPELSEGMDIPGFEFDDAFALGQGQGQEHDLHDADPGHDPFDMFGGYDHTTGGNIAW</sequence>
<dbReference type="SUPFAM" id="SSF47095">
    <property type="entry name" value="HMG-box"/>
    <property type="match status" value="1"/>
</dbReference>
<dbReference type="InterPro" id="IPR036910">
    <property type="entry name" value="HMG_box_dom_sf"/>
</dbReference>
<dbReference type="GO" id="GO:0001228">
    <property type="term" value="F:DNA-binding transcription activator activity, RNA polymerase II-specific"/>
    <property type="evidence" value="ECO:0007669"/>
    <property type="project" value="TreeGrafter"/>
</dbReference>
<evidence type="ECO:0000256" key="1">
    <source>
        <dbReference type="ARBA" id="ARBA00023125"/>
    </source>
</evidence>
<dbReference type="PROSITE" id="PS50118">
    <property type="entry name" value="HMG_BOX_2"/>
    <property type="match status" value="1"/>
</dbReference>
<dbReference type="PANTHER" id="PTHR10270:SF161">
    <property type="entry name" value="SEX-DETERMINING REGION Y PROTEIN"/>
    <property type="match status" value="1"/>
</dbReference>
<dbReference type="InterPro" id="IPR050140">
    <property type="entry name" value="SRY-related_HMG-box_TF-like"/>
</dbReference>
<evidence type="ECO:0000259" key="5">
    <source>
        <dbReference type="PROSITE" id="PS50118"/>
    </source>
</evidence>
<dbReference type="AlphaFoldDB" id="A0A1X6MXU5"/>
<name>A0A1X6MXU5_9APHY</name>
<dbReference type="RefSeq" id="XP_024337998.1">
    <property type="nucleotide sequence ID" value="XM_024477737.1"/>
</dbReference>
<protein>
    <recommendedName>
        <fullName evidence="5">HMG box domain-containing protein</fullName>
    </recommendedName>
</protein>
<dbReference type="InterPro" id="IPR009071">
    <property type="entry name" value="HMG_box_dom"/>
</dbReference>
<feature type="compositionally biased region" description="Polar residues" evidence="4">
    <location>
        <begin position="73"/>
        <end position="97"/>
    </location>
</feature>
<gene>
    <name evidence="6" type="ORF">POSPLADRAFT_1040391</name>
</gene>
<reference evidence="6 7" key="1">
    <citation type="submission" date="2017-04" db="EMBL/GenBank/DDBJ databases">
        <title>Genome Sequence of the Model Brown-Rot Fungus Postia placenta SB12.</title>
        <authorList>
            <consortium name="DOE Joint Genome Institute"/>
            <person name="Gaskell J."/>
            <person name="Kersten P."/>
            <person name="Larrondo L.F."/>
            <person name="Canessa P."/>
            <person name="Martinez D."/>
            <person name="Hibbett D."/>
            <person name="Schmoll M."/>
            <person name="Kubicek C.P."/>
            <person name="Martinez A.T."/>
            <person name="Yadav J."/>
            <person name="Master E."/>
            <person name="Magnuson J.K."/>
            <person name="James T."/>
            <person name="Yaver D."/>
            <person name="Berka R."/>
            <person name="Labutti K."/>
            <person name="Lipzen A."/>
            <person name="Aerts A."/>
            <person name="Barry K."/>
            <person name="Henrissat B."/>
            <person name="Blanchette R."/>
            <person name="Grigoriev I."/>
            <person name="Cullen D."/>
        </authorList>
    </citation>
    <scope>NUCLEOTIDE SEQUENCE [LARGE SCALE GENOMIC DNA]</scope>
    <source>
        <strain evidence="6 7">MAD-698-R-SB12</strain>
    </source>
</reference>
<accession>A0A1X6MXU5</accession>
<dbReference type="PANTHER" id="PTHR10270">
    <property type="entry name" value="SOX TRANSCRIPTION FACTOR"/>
    <property type="match status" value="1"/>
</dbReference>
<feature type="domain" description="HMG box" evidence="5">
    <location>
        <begin position="122"/>
        <end position="200"/>
    </location>
</feature>
<evidence type="ECO:0000256" key="4">
    <source>
        <dbReference type="SAM" id="MobiDB-lite"/>
    </source>
</evidence>
<evidence type="ECO:0000256" key="2">
    <source>
        <dbReference type="ARBA" id="ARBA00023163"/>
    </source>
</evidence>
<evidence type="ECO:0000313" key="7">
    <source>
        <dbReference type="Proteomes" id="UP000194127"/>
    </source>
</evidence>
<keyword evidence="1 3" id="KW-0238">DNA-binding</keyword>
<organism evidence="6 7">
    <name type="scientific">Postia placenta MAD-698-R-SB12</name>
    <dbReference type="NCBI Taxonomy" id="670580"/>
    <lineage>
        <taxon>Eukaryota</taxon>
        <taxon>Fungi</taxon>
        <taxon>Dikarya</taxon>
        <taxon>Basidiomycota</taxon>
        <taxon>Agaricomycotina</taxon>
        <taxon>Agaricomycetes</taxon>
        <taxon>Polyporales</taxon>
        <taxon>Adustoporiaceae</taxon>
        <taxon>Rhodonia</taxon>
    </lineage>
</organism>
<feature type="region of interest" description="Disordered" evidence="4">
    <location>
        <begin position="141"/>
        <end position="164"/>
    </location>
</feature>
<evidence type="ECO:0000256" key="3">
    <source>
        <dbReference type="PROSITE-ProRule" id="PRU00267"/>
    </source>
</evidence>
<dbReference type="STRING" id="670580.A0A1X6MXU5"/>
<proteinExistence type="predicted"/>
<dbReference type="Pfam" id="PF09011">
    <property type="entry name" value="HMG_box_2"/>
    <property type="match status" value="1"/>
</dbReference>
<dbReference type="Gene3D" id="1.10.30.10">
    <property type="entry name" value="High mobility group box domain"/>
    <property type="match status" value="1"/>
</dbReference>
<dbReference type="GO" id="GO:0005634">
    <property type="term" value="C:nucleus"/>
    <property type="evidence" value="ECO:0007669"/>
    <property type="project" value="UniProtKB-UniRule"/>
</dbReference>
<keyword evidence="2" id="KW-0804">Transcription</keyword>
<evidence type="ECO:0000313" key="6">
    <source>
        <dbReference type="EMBL" id="OSX61204.1"/>
    </source>
</evidence>
<dbReference type="EMBL" id="KZ110599">
    <property type="protein sequence ID" value="OSX61204.1"/>
    <property type="molecule type" value="Genomic_DNA"/>
</dbReference>
<feature type="region of interest" description="Disordered" evidence="4">
    <location>
        <begin position="200"/>
        <end position="249"/>
    </location>
</feature>